<reference evidence="2" key="2">
    <citation type="submission" date="2012-07" db="EMBL/GenBank/DDBJ databases">
        <title>Complete genome sequence of 'Candidatus Mycoplasma haemolamae'.</title>
        <authorList>
            <person name="Guimaraes A.M.S."/>
            <person name="Toth B."/>
            <person name="Santos A.P."/>
            <person name="Nascimento N.C."/>
            <person name="Sojka J.E."/>
            <person name="Messick J.B."/>
        </authorList>
    </citation>
    <scope>NUCLEOTIDE SEQUENCE [LARGE SCALE GENOMIC DNA]</scope>
    <source>
        <strain evidence="2">Purdue</strain>
    </source>
</reference>
<accession>I7C6N8</accession>
<protein>
    <submittedName>
        <fullName evidence="1">Uncharacterized protein</fullName>
    </submittedName>
</protein>
<evidence type="ECO:0000313" key="2">
    <source>
        <dbReference type="Proteomes" id="UP000006502"/>
    </source>
</evidence>
<dbReference type="HOGENOM" id="CLU_137333_0_0_14"/>
<dbReference type="Proteomes" id="UP000006502">
    <property type="component" value="Chromosome"/>
</dbReference>
<dbReference type="STRING" id="1212765.MHLP_03060"/>
<reference evidence="1 2" key="1">
    <citation type="journal article" date="2012" name="J. Bacteriol.">
        <title>Genome Sequence of "Candidatus Mycoplasma haemolamae" Strain Purdue, a Red Blood Cell Pathogen of Alpacas (Vicugna pacos) and Llamas (Lama glama).</title>
        <authorList>
            <person name="Guimaraes A.M."/>
            <person name="Toth B."/>
            <person name="Santos A.P."/>
            <person name="do Nascimento N.C."/>
            <person name="Kritchevsky J.E."/>
            <person name="Messick J.B."/>
        </authorList>
    </citation>
    <scope>NUCLEOTIDE SEQUENCE [LARGE SCALE GENOMIC DNA]</scope>
    <source>
        <strain evidence="1 2">Purdue</strain>
    </source>
</reference>
<organism evidence="1 2">
    <name type="scientific">Mycoplasma haematolamae (strain Purdue)</name>
    <dbReference type="NCBI Taxonomy" id="1212765"/>
    <lineage>
        <taxon>Bacteria</taxon>
        <taxon>Bacillati</taxon>
        <taxon>Mycoplasmatota</taxon>
        <taxon>Mollicutes</taxon>
        <taxon>Mycoplasmataceae</taxon>
        <taxon>Mycoplasma</taxon>
    </lineage>
</organism>
<dbReference type="KEGG" id="mhl:MHLP_03060"/>
<keyword evidence="2" id="KW-1185">Reference proteome</keyword>
<gene>
    <name evidence="1" type="ordered locus">MHLP_03060</name>
</gene>
<dbReference type="EMBL" id="CP003731">
    <property type="protein sequence ID" value="AFO52192.1"/>
    <property type="molecule type" value="Genomic_DNA"/>
</dbReference>
<dbReference type="PATRIC" id="fig|1212765.3.peg.693"/>
<dbReference type="OrthoDB" id="9812260at2"/>
<proteinExistence type="predicted"/>
<evidence type="ECO:0000313" key="1">
    <source>
        <dbReference type="EMBL" id="AFO52192.1"/>
    </source>
</evidence>
<name>I7C6N8_MYCHA</name>
<dbReference type="AlphaFoldDB" id="I7C6N8"/>
<sequence>MNLLQRVGAGVSSIIAISGSGAAIYQTATPKLQGETKSVNQVAVKDAKLEATQSAAKALPKTKDFKFVFGNRTVTLACPEGSHPDASLDKAYGHDQKLAIFCQKAKGRYRWEDRPQNSTLDWDYLHSARVSHRPTCTSTDGSMTTYVCKNYGNLNIENKDNKRLPTDASSHWIKLS</sequence>